<dbReference type="Proteomes" id="UP000887013">
    <property type="component" value="Unassembled WGS sequence"/>
</dbReference>
<accession>A0A8X6P4T0</accession>
<organism evidence="1 2">
    <name type="scientific">Nephila pilipes</name>
    <name type="common">Giant wood spider</name>
    <name type="synonym">Nephila maculata</name>
    <dbReference type="NCBI Taxonomy" id="299642"/>
    <lineage>
        <taxon>Eukaryota</taxon>
        <taxon>Metazoa</taxon>
        <taxon>Ecdysozoa</taxon>
        <taxon>Arthropoda</taxon>
        <taxon>Chelicerata</taxon>
        <taxon>Arachnida</taxon>
        <taxon>Araneae</taxon>
        <taxon>Araneomorphae</taxon>
        <taxon>Entelegynae</taxon>
        <taxon>Araneoidea</taxon>
        <taxon>Nephilidae</taxon>
        <taxon>Nephila</taxon>
    </lineage>
</organism>
<keyword evidence="2" id="KW-1185">Reference proteome</keyword>
<evidence type="ECO:0000313" key="2">
    <source>
        <dbReference type="Proteomes" id="UP000887013"/>
    </source>
</evidence>
<comment type="caution">
    <text evidence="1">The sequence shown here is derived from an EMBL/GenBank/DDBJ whole genome shotgun (WGS) entry which is preliminary data.</text>
</comment>
<proteinExistence type="predicted"/>
<dbReference type="AlphaFoldDB" id="A0A8X6P4T0"/>
<dbReference type="EMBL" id="BMAW01016703">
    <property type="protein sequence ID" value="GFT50365.1"/>
    <property type="molecule type" value="Genomic_DNA"/>
</dbReference>
<evidence type="ECO:0000313" key="1">
    <source>
        <dbReference type="EMBL" id="GFT50365.1"/>
    </source>
</evidence>
<dbReference type="OrthoDB" id="6759066at2759"/>
<dbReference type="SUPFAM" id="SSF48726">
    <property type="entry name" value="Immunoglobulin"/>
    <property type="match status" value="1"/>
</dbReference>
<sequence length="219" mass="25707">MKVILRPNINALAVWKRLLPDTATFVPIQLDGRRSRLLADLSLEIINIRERDSGIYFCFSGSKTLAKYAVDVVREEPHRYVALVEIFPNQLPKHRLRRTLKFNGSNVVLNCNRFLCPKSLQQDLKEQRMYLKCCLLFEKLATEAYQMLQQPFKMDAMTHTQFFECLGHFKRDEMNLLALSGCPSSYRNDETSEKIHQKNEDRRFTIEEISEKTRVNWSS</sequence>
<reference evidence="1" key="1">
    <citation type="submission" date="2020-08" db="EMBL/GenBank/DDBJ databases">
        <title>Multicomponent nature underlies the extraordinary mechanical properties of spider dragline silk.</title>
        <authorList>
            <person name="Kono N."/>
            <person name="Nakamura H."/>
            <person name="Mori M."/>
            <person name="Yoshida Y."/>
            <person name="Ohtoshi R."/>
            <person name="Malay A.D."/>
            <person name="Moran D.A.P."/>
            <person name="Tomita M."/>
            <person name="Numata K."/>
            <person name="Arakawa K."/>
        </authorList>
    </citation>
    <scope>NUCLEOTIDE SEQUENCE</scope>
</reference>
<gene>
    <name evidence="1" type="primary">AVEN_117489_1</name>
    <name evidence="1" type="ORF">NPIL_151711</name>
</gene>
<dbReference type="InterPro" id="IPR036179">
    <property type="entry name" value="Ig-like_dom_sf"/>
</dbReference>
<protein>
    <submittedName>
        <fullName evidence="1">Uncharacterized protein</fullName>
    </submittedName>
</protein>
<name>A0A8X6P4T0_NEPPI</name>